<dbReference type="AlphaFoldDB" id="A0A382GR76"/>
<name>A0A382GR76_9ZZZZ</name>
<proteinExistence type="predicted"/>
<feature type="region of interest" description="Disordered" evidence="1">
    <location>
        <begin position="1"/>
        <end position="24"/>
    </location>
</feature>
<sequence length="24" mass="2528">KTSSETINPPPRSSKAAPTQGCRN</sequence>
<feature type="non-terminal residue" evidence="2">
    <location>
        <position position="24"/>
    </location>
</feature>
<accession>A0A382GR76</accession>
<evidence type="ECO:0000256" key="1">
    <source>
        <dbReference type="SAM" id="MobiDB-lite"/>
    </source>
</evidence>
<feature type="non-terminal residue" evidence="2">
    <location>
        <position position="1"/>
    </location>
</feature>
<gene>
    <name evidence="2" type="ORF">METZ01_LOCUS230011</name>
</gene>
<evidence type="ECO:0000313" key="2">
    <source>
        <dbReference type="EMBL" id="SVB77157.1"/>
    </source>
</evidence>
<protein>
    <submittedName>
        <fullName evidence="2">Uncharacterized protein</fullName>
    </submittedName>
</protein>
<reference evidence="2" key="1">
    <citation type="submission" date="2018-05" db="EMBL/GenBank/DDBJ databases">
        <authorList>
            <person name="Lanie J.A."/>
            <person name="Ng W.-L."/>
            <person name="Kazmierczak K.M."/>
            <person name="Andrzejewski T.M."/>
            <person name="Davidsen T.M."/>
            <person name="Wayne K.J."/>
            <person name="Tettelin H."/>
            <person name="Glass J.I."/>
            <person name="Rusch D."/>
            <person name="Podicherti R."/>
            <person name="Tsui H.-C.T."/>
            <person name="Winkler M.E."/>
        </authorList>
    </citation>
    <scope>NUCLEOTIDE SEQUENCE</scope>
</reference>
<organism evidence="2">
    <name type="scientific">marine metagenome</name>
    <dbReference type="NCBI Taxonomy" id="408172"/>
    <lineage>
        <taxon>unclassified sequences</taxon>
        <taxon>metagenomes</taxon>
        <taxon>ecological metagenomes</taxon>
    </lineage>
</organism>
<dbReference type="EMBL" id="UINC01056752">
    <property type="protein sequence ID" value="SVB77157.1"/>
    <property type="molecule type" value="Genomic_DNA"/>
</dbReference>